<dbReference type="AlphaFoldDB" id="A0A5N5X9C3"/>
<evidence type="ECO:0000313" key="2">
    <source>
        <dbReference type="Proteomes" id="UP000326565"/>
    </source>
</evidence>
<reference evidence="1 2" key="1">
    <citation type="submission" date="2019-04" db="EMBL/GenBank/DDBJ databases">
        <title>Friends and foes A comparative genomics study of 23 Aspergillus species from section Flavi.</title>
        <authorList>
            <consortium name="DOE Joint Genome Institute"/>
            <person name="Kjaerbolling I."/>
            <person name="Vesth T."/>
            <person name="Frisvad J.C."/>
            <person name="Nybo J.L."/>
            <person name="Theobald S."/>
            <person name="Kildgaard S."/>
            <person name="Isbrandt T."/>
            <person name="Kuo A."/>
            <person name="Sato A."/>
            <person name="Lyhne E.K."/>
            <person name="Kogle M.E."/>
            <person name="Wiebenga A."/>
            <person name="Kun R.S."/>
            <person name="Lubbers R.J."/>
            <person name="Makela M.R."/>
            <person name="Barry K."/>
            <person name="Chovatia M."/>
            <person name="Clum A."/>
            <person name="Daum C."/>
            <person name="Haridas S."/>
            <person name="He G."/>
            <person name="LaButti K."/>
            <person name="Lipzen A."/>
            <person name="Mondo S."/>
            <person name="Riley R."/>
            <person name="Salamov A."/>
            <person name="Simmons B.A."/>
            <person name="Magnuson J.K."/>
            <person name="Henrissat B."/>
            <person name="Mortensen U.H."/>
            <person name="Larsen T.O."/>
            <person name="Devries R.P."/>
            <person name="Grigoriev I.V."/>
            <person name="Machida M."/>
            <person name="Baker S.E."/>
            <person name="Andersen M.R."/>
        </authorList>
    </citation>
    <scope>NUCLEOTIDE SEQUENCE [LARGE SCALE GENOMIC DNA]</scope>
    <source>
        <strain evidence="1 2">CBS 151.66</strain>
    </source>
</reference>
<dbReference type="Proteomes" id="UP000326565">
    <property type="component" value="Unassembled WGS sequence"/>
</dbReference>
<evidence type="ECO:0000313" key="1">
    <source>
        <dbReference type="EMBL" id="KAB8077338.1"/>
    </source>
</evidence>
<keyword evidence="2" id="KW-1185">Reference proteome</keyword>
<protein>
    <submittedName>
        <fullName evidence="1">Uncharacterized protein</fullName>
    </submittedName>
</protein>
<dbReference type="OrthoDB" id="2156052at2759"/>
<accession>A0A5N5X9C3</accession>
<organism evidence="1 2">
    <name type="scientific">Aspergillus leporis</name>
    <dbReference type="NCBI Taxonomy" id="41062"/>
    <lineage>
        <taxon>Eukaryota</taxon>
        <taxon>Fungi</taxon>
        <taxon>Dikarya</taxon>
        <taxon>Ascomycota</taxon>
        <taxon>Pezizomycotina</taxon>
        <taxon>Eurotiomycetes</taxon>
        <taxon>Eurotiomycetidae</taxon>
        <taxon>Eurotiales</taxon>
        <taxon>Aspergillaceae</taxon>
        <taxon>Aspergillus</taxon>
        <taxon>Aspergillus subgen. Circumdati</taxon>
    </lineage>
</organism>
<dbReference type="EMBL" id="ML732170">
    <property type="protein sequence ID" value="KAB8077338.1"/>
    <property type="molecule type" value="Genomic_DNA"/>
</dbReference>
<sequence length="147" mass="16387">MDLKGDVIDQEGNTFEFHDTTLDAAVVTQIFSYMHGLKIPDGCIRRVEAIVFLHIPADPTILQHSLGVPNQDVQAGDESRLYRTAVGQVLAFTLQALAAEAPSHEWHDTAYKQLSTRILGCLARFPETIRKEPPTSNCRSSNWKLDP</sequence>
<gene>
    <name evidence="1" type="ORF">BDV29DRAFT_153888</name>
</gene>
<proteinExistence type="predicted"/>
<name>A0A5N5X9C3_9EURO</name>